<dbReference type="NCBIfam" id="NF033563">
    <property type="entry name" value="transpos_IS30"/>
    <property type="match status" value="1"/>
</dbReference>
<sequence length="96" mass="11087">KSLTWDRGMELANHKDFTIATDVRVYFCDPRSPWQRGTNENTNRLLRQYLLHGTQLDQYSQAALNKIAARLNERPRKTLGFMSPADKLREAVAATH</sequence>
<keyword evidence="4" id="KW-1185">Reference proteome</keyword>
<feature type="non-terminal residue" evidence="3">
    <location>
        <position position="1"/>
    </location>
</feature>
<feature type="domain" description="Integrase catalytic" evidence="1">
    <location>
        <begin position="1"/>
        <end position="92"/>
    </location>
</feature>
<dbReference type="InterPro" id="IPR053392">
    <property type="entry name" value="Transposase_IS30-like"/>
</dbReference>
<reference evidence="3" key="1">
    <citation type="submission" date="2022-11" db="EMBL/GenBank/DDBJ databases">
        <title>Robbsia betulipollinis sp. nov., isolated from pollen of birch (Betula pendula).</title>
        <authorList>
            <person name="Shi H."/>
            <person name="Ambika Manirajan B."/>
            <person name="Ratering S."/>
            <person name="Geissler-Plaum R."/>
            <person name="Schnell S."/>
        </authorList>
    </citation>
    <scope>NUCLEOTIDE SEQUENCE</scope>
    <source>
        <strain evidence="3">Bb-Pol-6</strain>
    </source>
</reference>
<evidence type="ECO:0000259" key="1">
    <source>
        <dbReference type="PROSITE" id="PS50994"/>
    </source>
</evidence>
<dbReference type="InterPro" id="IPR051917">
    <property type="entry name" value="Transposase-Integrase"/>
</dbReference>
<proteinExistence type="predicted"/>
<dbReference type="RefSeq" id="WP_267848895.1">
    <property type="nucleotide sequence ID" value="NZ_JAPMXC010000007.1"/>
</dbReference>
<evidence type="ECO:0000313" key="2">
    <source>
        <dbReference type="EMBL" id="MCY0388993.1"/>
    </source>
</evidence>
<dbReference type="PANTHER" id="PTHR10948">
    <property type="entry name" value="TRANSPOSASE"/>
    <property type="match status" value="1"/>
</dbReference>
<dbReference type="Proteomes" id="UP001082899">
    <property type="component" value="Unassembled WGS sequence"/>
</dbReference>
<dbReference type="PROSITE" id="PS50994">
    <property type="entry name" value="INTEGRASE"/>
    <property type="match status" value="1"/>
</dbReference>
<organism evidence="3 4">
    <name type="scientific">Robbsia betulipollinis</name>
    <dbReference type="NCBI Taxonomy" id="2981849"/>
    <lineage>
        <taxon>Bacteria</taxon>
        <taxon>Pseudomonadati</taxon>
        <taxon>Pseudomonadota</taxon>
        <taxon>Betaproteobacteria</taxon>
        <taxon>Burkholderiales</taxon>
        <taxon>Burkholderiaceae</taxon>
        <taxon>Robbsia</taxon>
    </lineage>
</organism>
<evidence type="ECO:0000313" key="4">
    <source>
        <dbReference type="Proteomes" id="UP001082899"/>
    </source>
</evidence>
<dbReference type="InterPro" id="IPR001584">
    <property type="entry name" value="Integrase_cat-core"/>
</dbReference>
<accession>A0ABT3ZUR3</accession>
<dbReference type="SUPFAM" id="SSF53098">
    <property type="entry name" value="Ribonuclease H-like"/>
    <property type="match status" value="1"/>
</dbReference>
<dbReference type="InterPro" id="IPR012337">
    <property type="entry name" value="RNaseH-like_sf"/>
</dbReference>
<dbReference type="EMBL" id="JAPMXC010000028">
    <property type="protein sequence ID" value="MCY0389987.1"/>
    <property type="molecule type" value="Genomic_DNA"/>
</dbReference>
<name>A0ABT3ZUR3_9BURK</name>
<evidence type="ECO:0000313" key="3">
    <source>
        <dbReference type="EMBL" id="MCY0389987.1"/>
    </source>
</evidence>
<dbReference type="PANTHER" id="PTHR10948:SF23">
    <property type="entry name" value="TRANSPOSASE INSI FOR INSERTION SEQUENCE ELEMENT IS30A-RELATED"/>
    <property type="match status" value="1"/>
</dbReference>
<protein>
    <submittedName>
        <fullName evidence="3">IS30 family transposase</fullName>
    </submittedName>
</protein>
<comment type="caution">
    <text evidence="3">The sequence shown here is derived from an EMBL/GenBank/DDBJ whole genome shotgun (WGS) entry which is preliminary data.</text>
</comment>
<gene>
    <name evidence="2" type="ORF">OVY01_17650</name>
    <name evidence="3" type="ORF">OVY01_22895</name>
</gene>
<dbReference type="Gene3D" id="3.30.420.10">
    <property type="entry name" value="Ribonuclease H-like superfamily/Ribonuclease H"/>
    <property type="match status" value="1"/>
</dbReference>
<dbReference type="EMBL" id="JAPMXC010000007">
    <property type="protein sequence ID" value="MCY0388993.1"/>
    <property type="molecule type" value="Genomic_DNA"/>
</dbReference>
<dbReference type="InterPro" id="IPR036397">
    <property type="entry name" value="RNaseH_sf"/>
</dbReference>